<keyword evidence="6" id="KW-1185">Reference proteome</keyword>
<feature type="domain" description="Hydantoinase A/oxoprolinase" evidence="2">
    <location>
        <begin position="217"/>
        <end position="507"/>
    </location>
</feature>
<dbReference type="InterPro" id="IPR008040">
    <property type="entry name" value="Hydant_A_N"/>
</dbReference>
<accession>M0BN95</accession>
<gene>
    <name evidence="5" type="ORF">C479_09668</name>
</gene>
<proteinExistence type="predicted"/>
<evidence type="ECO:0000256" key="1">
    <source>
        <dbReference type="SAM" id="MobiDB-lite"/>
    </source>
</evidence>
<dbReference type="RefSeq" id="WP_007701475.1">
    <property type="nucleotide sequence ID" value="NZ_AOIQ01000014.1"/>
</dbReference>
<feature type="region of interest" description="Disordered" evidence="1">
    <location>
        <begin position="183"/>
        <end position="205"/>
    </location>
</feature>
<dbReference type="AlphaFoldDB" id="M0BN95"/>
<evidence type="ECO:0000259" key="2">
    <source>
        <dbReference type="Pfam" id="PF01968"/>
    </source>
</evidence>
<dbReference type="GO" id="GO:0005829">
    <property type="term" value="C:cytosol"/>
    <property type="evidence" value="ECO:0007669"/>
    <property type="project" value="TreeGrafter"/>
</dbReference>
<protein>
    <submittedName>
        <fullName evidence="5">5-oxoprolinase</fullName>
    </submittedName>
</protein>
<reference evidence="5 6" key="1">
    <citation type="journal article" date="2014" name="PLoS Genet.">
        <title>Phylogenetically driven sequencing of extremely halophilic archaea reveals strategies for static and dynamic osmo-response.</title>
        <authorList>
            <person name="Becker E.A."/>
            <person name="Seitzer P.M."/>
            <person name="Tritt A."/>
            <person name="Larsen D."/>
            <person name="Krusor M."/>
            <person name="Yao A.I."/>
            <person name="Wu D."/>
            <person name="Madern D."/>
            <person name="Eisen J.A."/>
            <person name="Darling A.E."/>
            <person name="Facciotti M.T."/>
        </authorList>
    </citation>
    <scope>NUCLEOTIDE SEQUENCE [LARGE SCALE GENOMIC DNA]</scope>
    <source>
        <strain evidence="5 6">JCM 14624</strain>
    </source>
</reference>
<dbReference type="STRING" id="1227490.C479_09668"/>
<dbReference type="PANTHER" id="PTHR11365">
    <property type="entry name" value="5-OXOPROLINASE RELATED"/>
    <property type="match status" value="1"/>
</dbReference>
<feature type="domain" description="Acetophenone carboxylase-like C-terminal" evidence="4">
    <location>
        <begin position="544"/>
        <end position="692"/>
    </location>
</feature>
<dbReference type="OrthoDB" id="8261at2157"/>
<organism evidence="5 6">
    <name type="scientific">Halovivax asiaticus JCM 14624</name>
    <dbReference type="NCBI Taxonomy" id="1227490"/>
    <lineage>
        <taxon>Archaea</taxon>
        <taxon>Methanobacteriati</taxon>
        <taxon>Methanobacteriota</taxon>
        <taxon>Stenosarchaea group</taxon>
        <taxon>Halobacteria</taxon>
        <taxon>Halobacteriales</taxon>
        <taxon>Natrialbaceae</taxon>
        <taxon>Halovivax</taxon>
    </lineage>
</organism>
<dbReference type="InterPro" id="IPR043129">
    <property type="entry name" value="ATPase_NBD"/>
</dbReference>
<dbReference type="InterPro" id="IPR049517">
    <property type="entry name" value="ACX-like_C"/>
</dbReference>
<sequence>MTESSPGVRIGVDVGGTFTDVVAVRDGELTVTKTPSTPDAPDEGVVDGLELSRDAAGYAVAGVADLAHGTTVATNAVLERDWADVALVTTEGFRDALAIGRQDRPDIYDYTVSKPEPVVPRRRRFEVTERLDERGEVRTPLDEASVRAVADELPAEIESIAVSLLFAFENDTHERRVAEILEDELGGDDDTVDESGDSPVSLSLSSDVRPEIREYERTLVTALNAALKPVMDAYVGRLEEAVADRGIEPALRIMQSNGGTIGADRARTRPVNTLLSGPAAGVRGAAHVAGLRGEGNVITMDMGGTSCDVSLVRDGEPTVTTGLEIGEYPVAVPSIDVHTIGAGGGSIAWVDDGGALRVGPRSAGAEPGPVCYGRGGTQPTVTDAQVLCGRLDPARFLDRDADDPGTAGIDRDAVEAAVAEHVAEPLGLSVPEAAEGILDVANASMERALRVVSVEAGHDPRDFGLVAYGGAGPAHAAALAESLSIPRVLVPRTAGVLSALGLLVSDRLVERSASMVRPLAAVDPGAIETALADFEDEGWAQLDATTDSIVVERSIDLRYAGQSFDLTVDLPEGPVTDETLTDAVEAFHAAHERRYGHASPDEPVELVTVRARVRAVVEPPRLSAAEGTGSDADQAVHGTRSVVFDGTTRETPVYDRPALSVGSDVTGPAIVDGPESTVVVRPGWRATVDGYGTIVMEENA</sequence>
<evidence type="ECO:0000313" key="5">
    <source>
        <dbReference type="EMBL" id="ELZ11069.1"/>
    </source>
</evidence>
<dbReference type="EMBL" id="AOIQ01000014">
    <property type="protein sequence ID" value="ELZ11069.1"/>
    <property type="molecule type" value="Genomic_DNA"/>
</dbReference>
<evidence type="ECO:0000313" key="6">
    <source>
        <dbReference type="Proteomes" id="UP000011560"/>
    </source>
</evidence>
<feature type="compositionally biased region" description="Acidic residues" evidence="1">
    <location>
        <begin position="183"/>
        <end position="196"/>
    </location>
</feature>
<dbReference type="GO" id="GO:0006749">
    <property type="term" value="P:glutathione metabolic process"/>
    <property type="evidence" value="ECO:0007669"/>
    <property type="project" value="TreeGrafter"/>
</dbReference>
<evidence type="ECO:0000259" key="4">
    <source>
        <dbReference type="Pfam" id="PF19278"/>
    </source>
</evidence>
<evidence type="ECO:0000259" key="3">
    <source>
        <dbReference type="Pfam" id="PF05378"/>
    </source>
</evidence>
<dbReference type="Pfam" id="PF05378">
    <property type="entry name" value="Hydant_A_N"/>
    <property type="match status" value="1"/>
</dbReference>
<dbReference type="PATRIC" id="fig|1227490.4.peg.1974"/>
<dbReference type="PANTHER" id="PTHR11365:SF23">
    <property type="entry name" value="HYPOTHETICAL 5-OXOPROLINASE (EUROFUNG)-RELATED"/>
    <property type="match status" value="1"/>
</dbReference>
<dbReference type="InterPro" id="IPR045079">
    <property type="entry name" value="Oxoprolinase-like"/>
</dbReference>
<dbReference type="InterPro" id="IPR002821">
    <property type="entry name" value="Hydantoinase_A"/>
</dbReference>
<dbReference type="SUPFAM" id="SSF53067">
    <property type="entry name" value="Actin-like ATPase domain"/>
    <property type="match status" value="1"/>
</dbReference>
<dbReference type="Pfam" id="PF01968">
    <property type="entry name" value="Hydantoinase_A"/>
    <property type="match status" value="1"/>
</dbReference>
<feature type="domain" description="Hydantoinase/oxoprolinase N-terminal" evidence="3">
    <location>
        <begin position="9"/>
        <end position="184"/>
    </location>
</feature>
<dbReference type="Pfam" id="PF19278">
    <property type="entry name" value="Hydant_A_C"/>
    <property type="match status" value="1"/>
</dbReference>
<comment type="caution">
    <text evidence="5">The sequence shown here is derived from an EMBL/GenBank/DDBJ whole genome shotgun (WGS) entry which is preliminary data.</text>
</comment>
<dbReference type="Proteomes" id="UP000011560">
    <property type="component" value="Unassembled WGS sequence"/>
</dbReference>
<name>M0BN95_9EURY</name>
<dbReference type="GO" id="GO:0017168">
    <property type="term" value="F:5-oxoprolinase (ATP-hydrolyzing) activity"/>
    <property type="evidence" value="ECO:0007669"/>
    <property type="project" value="TreeGrafter"/>
</dbReference>